<organism evidence="1 2">
    <name type="scientific">Ralstonia insidiosa</name>
    <dbReference type="NCBI Taxonomy" id="190721"/>
    <lineage>
        <taxon>Bacteria</taxon>
        <taxon>Pseudomonadati</taxon>
        <taxon>Pseudomonadota</taxon>
        <taxon>Betaproteobacteria</taxon>
        <taxon>Burkholderiales</taxon>
        <taxon>Burkholderiaceae</taxon>
        <taxon>Ralstonia</taxon>
    </lineage>
</organism>
<sequence length="39" mass="3965">MDCLTPLKKGTAASLRLASASSCDAAVYSRSGCGLAMTR</sequence>
<name>A0AAC9FRQ3_9RALS</name>
<accession>A0AAC9FRQ3</accession>
<dbReference type="EMBL" id="CP012605">
    <property type="protein sequence ID" value="ANH74122.1"/>
    <property type="molecule type" value="Genomic_DNA"/>
</dbReference>
<dbReference type="AlphaFoldDB" id="A0AAC9FRQ3"/>
<gene>
    <name evidence="1" type="ORF">ACS15_0061</name>
</gene>
<evidence type="ECO:0000313" key="2">
    <source>
        <dbReference type="Proteomes" id="UP000077927"/>
    </source>
</evidence>
<dbReference type="KEGG" id="rin:ACS15_0061"/>
<protein>
    <submittedName>
        <fullName evidence="1">Uncharacterized protein</fullName>
    </submittedName>
</protein>
<evidence type="ECO:0000313" key="1">
    <source>
        <dbReference type="EMBL" id="ANH74122.1"/>
    </source>
</evidence>
<proteinExistence type="predicted"/>
<dbReference type="Proteomes" id="UP000077927">
    <property type="component" value="Chromosome 1"/>
</dbReference>
<reference evidence="1 2" key="1">
    <citation type="submission" date="2015-09" db="EMBL/GenBank/DDBJ databases">
        <authorList>
            <person name="Xu Y."/>
            <person name="Nagy A."/>
            <person name="Liu N.T."/>
            <person name="Nou X."/>
        </authorList>
    </citation>
    <scope>NUCLEOTIDE SEQUENCE [LARGE SCALE GENOMIC DNA]</scope>
    <source>
        <strain evidence="1 2">FC1138</strain>
    </source>
</reference>